<name>A0AA92SVV8_9BACT</name>
<evidence type="ECO:0000313" key="2">
    <source>
        <dbReference type="Proteomes" id="UP000261187"/>
    </source>
</evidence>
<protein>
    <submittedName>
        <fullName evidence="1">Tetratricopeptide repeat protein</fullName>
    </submittedName>
</protein>
<dbReference type="Proteomes" id="UP000261187">
    <property type="component" value="Unassembled WGS sequence"/>
</dbReference>
<organism evidence="1 2">
    <name type="scientific">Segatella copri</name>
    <dbReference type="NCBI Taxonomy" id="165179"/>
    <lineage>
        <taxon>Bacteria</taxon>
        <taxon>Pseudomonadati</taxon>
        <taxon>Bacteroidota</taxon>
        <taxon>Bacteroidia</taxon>
        <taxon>Bacteroidales</taxon>
        <taxon>Prevotellaceae</taxon>
        <taxon>Segatella</taxon>
    </lineage>
</organism>
<dbReference type="AlphaFoldDB" id="A0AA92SVV8"/>
<evidence type="ECO:0000313" key="1">
    <source>
        <dbReference type="EMBL" id="RGL53586.1"/>
    </source>
</evidence>
<gene>
    <name evidence="1" type="ORF">DXC61_15200</name>
</gene>
<dbReference type="InterPro" id="IPR046732">
    <property type="entry name" value="DUF6624"/>
</dbReference>
<comment type="caution">
    <text evidence="1">The sequence shown here is derived from an EMBL/GenBank/DDBJ whole genome shotgun (WGS) entry which is preliminary data.</text>
</comment>
<accession>A0AA92SVV8</accession>
<proteinExistence type="predicted"/>
<sequence length="123" mass="14405">NQQKIFKILDSRGFVGKDKVGDACRAYWLVVQHSSVEMQRKYLPLFLKAAERGDIPRENVAMMEDRICLFEGRPQRYGTQLEEDKDGKWHLYKLENPEKVDEYRKSVGMGTLSDYLKMMGIKL</sequence>
<dbReference type="RefSeq" id="WP_367379675.1">
    <property type="nucleotide sequence ID" value="NZ_QSSA01000065.1"/>
</dbReference>
<feature type="non-terminal residue" evidence="1">
    <location>
        <position position="1"/>
    </location>
</feature>
<reference evidence="1 2" key="1">
    <citation type="submission" date="2018-08" db="EMBL/GenBank/DDBJ databases">
        <title>A genome reference for cultivated species of the human gut microbiota.</title>
        <authorList>
            <person name="Zou Y."/>
            <person name="Xue W."/>
            <person name="Luo G."/>
        </authorList>
    </citation>
    <scope>NUCLEOTIDE SEQUENCE [LARGE SCALE GENOMIC DNA]</scope>
    <source>
        <strain evidence="1 2">TF06-40</strain>
    </source>
</reference>
<dbReference type="Pfam" id="PF20329">
    <property type="entry name" value="DUF6624"/>
    <property type="match status" value="1"/>
</dbReference>
<dbReference type="EMBL" id="QSSA01000065">
    <property type="protein sequence ID" value="RGL53586.1"/>
    <property type="molecule type" value="Genomic_DNA"/>
</dbReference>